<dbReference type="Gene3D" id="3.30.460.10">
    <property type="entry name" value="Beta Polymerase, domain 2"/>
    <property type="match status" value="1"/>
</dbReference>
<feature type="domain" description="Poly(A) RNA polymerase mitochondrial-like central palm" evidence="3">
    <location>
        <begin position="495"/>
        <end position="630"/>
    </location>
</feature>
<dbReference type="OrthoDB" id="2274644at2759"/>
<keyword evidence="5" id="KW-1185">Reference proteome</keyword>
<comment type="caution">
    <text evidence="4">The sequence shown here is derived from an EMBL/GenBank/DDBJ whole genome shotgun (WGS) entry which is preliminary data.</text>
</comment>
<dbReference type="Proteomes" id="UP000655225">
    <property type="component" value="Unassembled WGS sequence"/>
</dbReference>
<dbReference type="CDD" id="cd06222">
    <property type="entry name" value="RNase_H_like"/>
    <property type="match status" value="1"/>
</dbReference>
<evidence type="ECO:0000259" key="3">
    <source>
        <dbReference type="Pfam" id="PF22600"/>
    </source>
</evidence>
<dbReference type="InterPro" id="IPR002156">
    <property type="entry name" value="RNaseH_domain"/>
</dbReference>
<dbReference type="Pfam" id="PF22600">
    <property type="entry name" value="MTPAP-like_central"/>
    <property type="match status" value="1"/>
</dbReference>
<sequence>MGGRSVYCAMRADAYRGRSNGVKRSLGLPKPDAKSVEEVSISFEQMMEPELWQKEQGRFTPTTSENDGQELAGCGSQGDGNRVVPDSPNANGAAEETQRDEEMLKPIVKRKYRFQFEAMWTRHGDYSEIVKRAWAPEGLGFPMFRVCQKIKATRRALRKWNWETFKDVNTEKTKLHSSIALIFNGDFNEDAREKKWSISKELDEILAREEVMRAQNSRIRKLFEGWMIDLYATIIRSSEFAVEIQSVGVPCNDQPGYIIAHRASICLGTLAIVAEAYAVLQAAFLAIEKSWSAVVVESDCLELLQSLISSSHPCSGFVQAITHDIKVVCNSISYVVFTFVRRDGNAESHEIAAKALKSFSVFGSSCPPCSKFVWDPGSKRSNSIDLPFPAGSNCTPPKLCPILSGELGHQSSPPIHPRSFQVSSPAILSVWRAVEPRRSRSPVIFSSEFSSIESAADPLSSLSFFLPKIHLHLSPPLSQAVTTSSEMSANQLEPSLRDILSVIKPSEEDYVTRVRIIEEFRAVVESVGSLRGATVKPFGSFISNLYTRWGDLDISVELPNASFVSSPGKKLKQNLLRDIFRALQMKGGALKLQLIPSARVPLLKFESNHSNISCDISISNMLGQIKSKLLFWMTEIDERFRDMVLLVKEWAKMQNINDPKCGTLNSYSLCLLVIFHFQTCVPAILPPLQEIYAGNIADDTTGVSFTLERHIQATCTANIARFRSDGLRRINHSSLSELFVSFFNKIEDPFEQHENASRAVSRNQLSKISDAFEGTYRRLLLVNQDRSSLIASLVRHQIRSQFVVSTPREVPSVHGGSRTPREVPSARGGSRTPRKVPSARGGGSTPREVPSADGGSRTPREVPSAHGGGSTAREVPSAHGRGRLGSRTQASAVSLSIQHLFQNMNLQPGTRPSTSSQRGRQVWRPKQSDQ</sequence>
<dbReference type="SUPFAM" id="SSF81631">
    <property type="entry name" value="PAP/OAS1 substrate-binding domain"/>
    <property type="match status" value="1"/>
</dbReference>
<feature type="domain" description="RNase H type-1" evidence="2">
    <location>
        <begin position="271"/>
        <end position="355"/>
    </location>
</feature>
<dbReference type="Pfam" id="PF13456">
    <property type="entry name" value="RVT_3"/>
    <property type="match status" value="1"/>
</dbReference>
<dbReference type="PANTHER" id="PTHR12271">
    <property type="entry name" value="POLY A POLYMERASE CID PAP -RELATED"/>
    <property type="match status" value="1"/>
</dbReference>
<dbReference type="AlphaFoldDB" id="A0A834Z2A1"/>
<dbReference type="InterPro" id="IPR054708">
    <property type="entry name" value="MTPAP-like_central"/>
</dbReference>
<dbReference type="PANTHER" id="PTHR12271:SF123">
    <property type="entry name" value="PROTEIN HESO1"/>
    <property type="match status" value="1"/>
</dbReference>
<feature type="compositionally biased region" description="Polar residues" evidence="1">
    <location>
        <begin position="886"/>
        <end position="919"/>
    </location>
</feature>
<feature type="region of interest" description="Disordered" evidence="1">
    <location>
        <begin position="806"/>
        <end position="930"/>
    </location>
</feature>
<proteinExistence type="predicted"/>
<accession>A0A834Z2A1</accession>
<evidence type="ECO:0000313" key="4">
    <source>
        <dbReference type="EMBL" id="KAF8396818.1"/>
    </source>
</evidence>
<dbReference type="SUPFAM" id="SSF81301">
    <property type="entry name" value="Nucleotidyltransferase"/>
    <property type="match status" value="1"/>
</dbReference>
<dbReference type="Gene3D" id="3.30.420.10">
    <property type="entry name" value="Ribonuclease H-like superfamily/Ribonuclease H"/>
    <property type="match status" value="1"/>
</dbReference>
<evidence type="ECO:0000313" key="5">
    <source>
        <dbReference type="Proteomes" id="UP000655225"/>
    </source>
</evidence>
<evidence type="ECO:0000256" key="1">
    <source>
        <dbReference type="SAM" id="MobiDB-lite"/>
    </source>
</evidence>
<dbReference type="InterPro" id="IPR044730">
    <property type="entry name" value="RNase_H-like_dom_plant"/>
</dbReference>
<name>A0A834Z2A1_TETSI</name>
<evidence type="ECO:0000259" key="2">
    <source>
        <dbReference type="Pfam" id="PF13456"/>
    </source>
</evidence>
<dbReference type="InterPro" id="IPR036397">
    <property type="entry name" value="RNaseH_sf"/>
</dbReference>
<dbReference type="InterPro" id="IPR043519">
    <property type="entry name" value="NT_sf"/>
</dbReference>
<dbReference type="Gene3D" id="1.10.1410.10">
    <property type="match status" value="1"/>
</dbReference>
<dbReference type="GO" id="GO:0031123">
    <property type="term" value="P:RNA 3'-end processing"/>
    <property type="evidence" value="ECO:0007669"/>
    <property type="project" value="TreeGrafter"/>
</dbReference>
<reference evidence="4 5" key="1">
    <citation type="submission" date="2020-04" db="EMBL/GenBank/DDBJ databases">
        <title>Plant Genome Project.</title>
        <authorList>
            <person name="Zhang R.-G."/>
        </authorList>
    </citation>
    <scope>NUCLEOTIDE SEQUENCE [LARGE SCALE GENOMIC DNA]</scope>
    <source>
        <strain evidence="4">YNK0</strain>
        <tissue evidence="4">Leaf</tissue>
    </source>
</reference>
<dbReference type="EMBL" id="JABCRI010000012">
    <property type="protein sequence ID" value="KAF8396818.1"/>
    <property type="molecule type" value="Genomic_DNA"/>
</dbReference>
<dbReference type="GO" id="GO:0050265">
    <property type="term" value="F:RNA uridylyltransferase activity"/>
    <property type="evidence" value="ECO:0007669"/>
    <property type="project" value="TreeGrafter"/>
</dbReference>
<dbReference type="GO" id="GO:0004523">
    <property type="term" value="F:RNA-DNA hybrid ribonuclease activity"/>
    <property type="evidence" value="ECO:0007669"/>
    <property type="project" value="InterPro"/>
</dbReference>
<dbReference type="GO" id="GO:0003676">
    <property type="term" value="F:nucleic acid binding"/>
    <property type="evidence" value="ECO:0007669"/>
    <property type="project" value="InterPro"/>
</dbReference>
<organism evidence="4 5">
    <name type="scientific">Tetracentron sinense</name>
    <name type="common">Spur-leaf</name>
    <dbReference type="NCBI Taxonomy" id="13715"/>
    <lineage>
        <taxon>Eukaryota</taxon>
        <taxon>Viridiplantae</taxon>
        <taxon>Streptophyta</taxon>
        <taxon>Embryophyta</taxon>
        <taxon>Tracheophyta</taxon>
        <taxon>Spermatophyta</taxon>
        <taxon>Magnoliopsida</taxon>
        <taxon>Trochodendrales</taxon>
        <taxon>Trochodendraceae</taxon>
        <taxon>Tetracentron</taxon>
    </lineage>
</organism>
<protein>
    <submittedName>
        <fullName evidence="4">Uncharacterized protein</fullName>
    </submittedName>
</protein>
<dbReference type="CDD" id="cd05402">
    <property type="entry name" value="NT_PAP_TUTase"/>
    <property type="match status" value="1"/>
</dbReference>
<feature type="region of interest" description="Disordered" evidence="1">
    <location>
        <begin position="55"/>
        <end position="99"/>
    </location>
</feature>
<gene>
    <name evidence="4" type="ORF">HHK36_018451</name>
</gene>